<evidence type="ECO:0000313" key="3">
    <source>
        <dbReference type="EMBL" id="NID03942.1"/>
    </source>
</evidence>
<evidence type="ECO:0000256" key="1">
    <source>
        <dbReference type="SAM" id="MobiDB-lite"/>
    </source>
</evidence>
<evidence type="ECO:0008006" key="5">
    <source>
        <dbReference type="Google" id="ProtNLM"/>
    </source>
</evidence>
<evidence type="ECO:0000256" key="2">
    <source>
        <dbReference type="SAM" id="SignalP"/>
    </source>
</evidence>
<comment type="caution">
    <text evidence="3">The sequence shown here is derived from an EMBL/GenBank/DDBJ whole genome shotgun (WGS) entry which is preliminary data.</text>
</comment>
<name>A0ABX0Q2S3_9GAMM</name>
<dbReference type="RefSeq" id="WP_167123073.1">
    <property type="nucleotide sequence ID" value="NZ_JAAQQR010000001.1"/>
</dbReference>
<organism evidence="3 4">
    <name type="scientific">Luteibacter jiangsuensis</name>
    <dbReference type="NCBI Taxonomy" id="637577"/>
    <lineage>
        <taxon>Bacteria</taxon>
        <taxon>Pseudomonadati</taxon>
        <taxon>Pseudomonadota</taxon>
        <taxon>Gammaproteobacteria</taxon>
        <taxon>Lysobacterales</taxon>
        <taxon>Rhodanobacteraceae</taxon>
        <taxon>Luteibacter</taxon>
    </lineage>
</organism>
<dbReference type="Proteomes" id="UP001429601">
    <property type="component" value="Unassembled WGS sequence"/>
</dbReference>
<keyword evidence="2" id="KW-0732">Signal</keyword>
<dbReference type="EMBL" id="JAAQQR010000001">
    <property type="protein sequence ID" value="NID03942.1"/>
    <property type="molecule type" value="Genomic_DNA"/>
</dbReference>
<keyword evidence="4" id="KW-1185">Reference proteome</keyword>
<gene>
    <name evidence="3" type="ORF">HBF26_03535</name>
</gene>
<sequence length="1842" mass="195426">MTIFRLNRHGLLLGTLVAFLGASFGTAPMASATAISSSLQQASAYAVDPPLGVAGAAPLVMLNLSRDHQLFYKAYNDFSDLNGDGALDTTYNNNLTYAGYFDSTKCYAYSNNMFVPKAVTTNHYCTSQWSGNFLNWVTMTRMDEVRKILYGGLRSTDTTTSTVLERAHLPMDAHSFSKFYNGSDIASLTPYSPSATRPTQTLNPSSNYVYSSTSTLGENNRTYVVLRLKAMDSTLKMQVGDQIRISTSTKDGTLVLDAPVRFINDGTDKTYAKATANRIELRVQDGMFSGSRLGTTACNSTATCMATLVGIASWNVTNLTRTGISFCNTTPKGSSNNLSQGDDAAPQLRMQTGDMSLWGSNESLQCQWAEDKSNSQGSFDDGFLSNGNRAAFSGLGASAENPRKANGTSGTDWAEFNVRVQVCVAGLIGGENCKKYPNDQATNPIYKPIGLLQKYGESGNIKFGLVTPSFDKNASGGVVRAALPGPDKNSGDFIDNEIDATTGVFQTTTSGKGIISNINALRIYGYQYGSGNNYGNGNGCTYQQVGITSDPSQAGKNGLVAEGNCSSWGNPMAESYIETLRYLSGGKSPNPSFVPTSTGTTEDATLGLTAVTSWVSPITEANFCAALNVINFNASSLSYDTDQVSGFDDLNTKKSVGDWTNLVATGEGITGKSWFVGNAPGATTGADLCSAKVINDLSGVQGICPESPALKGGYLMAGAAYGAHINRIRDLGNDPKTGSPIVPPEDRTSLKVTTFGVQLATNTPQIRVAVPGGSGKFVTIIPAYRLTLANGVGGGALVDFKVLNQQVTTVNGVATATGSFYADWEDSFGGGDYDQDMWGIISYAITSDTVKITTKPVSASTNNGQGFGYIVSGTTKDGPHFHSGIYNFNYTDPTSPTIVDVNGNTLNSTDTSKKINASGGCRNCTVSDPATTGVYAIGNSTAGSLKDPLLYAAKWGGFRLDTSKADGTDTPANDIDPLDTSKWDTDKDGIPDNYFLVTDPGKLEASLDALFRKILAKIASGTAAATVATSANGTGVTYQALYEAERTDNSGKRATWAGSLSGLWTDQYGLLREDGNHNGQLDDYVTDPVIEYSYQAGGQKTVATRITSTDPDTFKAGTSTTIELSDIRSLWNARNLLWDPELKTNLLRAYGTAFSDAAGRYIFTWIDANRNGVVDDGEIQPFAWDSTGTTSFNSTNYRFLNSDNAAEAQNIVNWIRGTEITGLRNRTVDYGTDSSLVGRVSRLGDIVNSTPLVVSAPAEAYDLLYNDTSYADFRNTYRNRRQMVYVGANDGMIHAFNGGFYNTSCQRFTTQPTNAICTKDTPNATGTVTATRTAHPLGAEVWAYVPGNLLPHLRWLVDPNYKHVYYVDGSPLAFDVKTFASDADHIEGWGTVLVVPFRLGGGTISVNTSTDPKTPNTFTGESAYVVMDVTNPEKPPRVLAELSFPGTRTTSQPAMAVIRDVPTGDPNQFYLAIGSGPTDAKRVASSANLRVNIYNMKDLTASVPVVSPTTIDLGAGNAKGTKSFAGDLIASDFNLDGKAEGIYFGSVYDRGTNEFGGHFWKIAINGQADATKWGAATGTGMLLDLTASDAPDGQPVTIRPTLGRNDRGAPMAFFGTGRVFTTADKTTAAQQRIYGIIDTSLLTGDDPQAKTAVTMGNLVNVTNFNIFGDESVTGIPDDSSLVPKDTSTFDALSAVFDSPKVAGWYRNLQIDGQNPSERVVSAQALLGGLLLTTTYVPGTSICTGLGNAYLVANNYKTGTADPGAAIFGTGTGGRINESQGLGQGLPAPPSLHSGSAGEDRNGSKKITACTQTSTGAIVCKDVATLKPVTSGETSWREPLGSK</sequence>
<feature type="chain" id="PRO_5046403399" description="Type IV pilus assembly protein PilY1" evidence="2">
    <location>
        <begin position="33"/>
        <end position="1842"/>
    </location>
</feature>
<evidence type="ECO:0000313" key="4">
    <source>
        <dbReference type="Proteomes" id="UP001429601"/>
    </source>
</evidence>
<feature type="region of interest" description="Disordered" evidence="1">
    <location>
        <begin position="1777"/>
        <end position="1804"/>
    </location>
</feature>
<proteinExistence type="predicted"/>
<feature type="signal peptide" evidence="2">
    <location>
        <begin position="1"/>
        <end position="32"/>
    </location>
</feature>
<reference evidence="3 4" key="1">
    <citation type="journal article" date="2011" name="Curr. Microbiol.">
        <title>Luteibacter jiangsuensis sp. nov.: a methamidophos-degrading bacterium isolated from a methamidophos-manufacturing factory.</title>
        <authorList>
            <person name="Wang L."/>
            <person name="Wang G.L."/>
            <person name="Li S.P."/>
            <person name="Jiang J.D."/>
        </authorList>
    </citation>
    <scope>NUCLEOTIDE SEQUENCE [LARGE SCALE GENOMIC DNA]</scope>
    <source>
        <strain evidence="3 4">CGMCC 1.10133</strain>
    </source>
</reference>
<accession>A0ABX0Q2S3</accession>
<protein>
    <recommendedName>
        <fullName evidence="5">Type IV pilus assembly protein PilY1</fullName>
    </recommendedName>
</protein>